<evidence type="ECO:0000313" key="1">
    <source>
        <dbReference type="EMBL" id="KAI3822216.1"/>
    </source>
</evidence>
<proteinExistence type="predicted"/>
<name>A0ACB9JQB3_9ASTR</name>
<organism evidence="1 2">
    <name type="scientific">Smallanthus sonchifolius</name>
    <dbReference type="NCBI Taxonomy" id="185202"/>
    <lineage>
        <taxon>Eukaryota</taxon>
        <taxon>Viridiplantae</taxon>
        <taxon>Streptophyta</taxon>
        <taxon>Embryophyta</taxon>
        <taxon>Tracheophyta</taxon>
        <taxon>Spermatophyta</taxon>
        <taxon>Magnoliopsida</taxon>
        <taxon>eudicotyledons</taxon>
        <taxon>Gunneridae</taxon>
        <taxon>Pentapetalae</taxon>
        <taxon>asterids</taxon>
        <taxon>campanulids</taxon>
        <taxon>Asterales</taxon>
        <taxon>Asteraceae</taxon>
        <taxon>Asteroideae</taxon>
        <taxon>Heliantheae alliance</taxon>
        <taxon>Millerieae</taxon>
        <taxon>Smallanthus</taxon>
    </lineage>
</organism>
<sequence>MSFVDMMMYIVFICLFYVMNKILSGYLLIDHLERDGWSLTSGELNPSNYGMGNNHMNIIVRSFPSFYVV</sequence>
<evidence type="ECO:0000313" key="2">
    <source>
        <dbReference type="Proteomes" id="UP001056120"/>
    </source>
</evidence>
<comment type="caution">
    <text evidence="1">The sequence shown here is derived from an EMBL/GenBank/DDBJ whole genome shotgun (WGS) entry which is preliminary data.</text>
</comment>
<reference evidence="1 2" key="2">
    <citation type="journal article" date="2022" name="Mol. Ecol. Resour.">
        <title>The genomes of chicory, endive, great burdock and yacon provide insights into Asteraceae paleo-polyploidization history and plant inulin production.</title>
        <authorList>
            <person name="Fan W."/>
            <person name="Wang S."/>
            <person name="Wang H."/>
            <person name="Wang A."/>
            <person name="Jiang F."/>
            <person name="Liu H."/>
            <person name="Zhao H."/>
            <person name="Xu D."/>
            <person name="Zhang Y."/>
        </authorList>
    </citation>
    <scope>NUCLEOTIDE SEQUENCE [LARGE SCALE GENOMIC DNA]</scope>
    <source>
        <strain evidence="2">cv. Yunnan</strain>
        <tissue evidence="1">Leaves</tissue>
    </source>
</reference>
<dbReference type="Proteomes" id="UP001056120">
    <property type="component" value="Linkage Group LG03"/>
</dbReference>
<gene>
    <name evidence="1" type="ORF">L1987_09802</name>
</gene>
<dbReference type="EMBL" id="CM042020">
    <property type="protein sequence ID" value="KAI3822216.1"/>
    <property type="molecule type" value="Genomic_DNA"/>
</dbReference>
<keyword evidence="2" id="KW-1185">Reference proteome</keyword>
<protein>
    <submittedName>
        <fullName evidence="1">Uncharacterized protein</fullName>
    </submittedName>
</protein>
<reference evidence="2" key="1">
    <citation type="journal article" date="2022" name="Mol. Ecol. Resour.">
        <title>The genomes of chicory, endive, great burdock and yacon provide insights into Asteraceae palaeo-polyploidization history and plant inulin production.</title>
        <authorList>
            <person name="Fan W."/>
            <person name="Wang S."/>
            <person name="Wang H."/>
            <person name="Wang A."/>
            <person name="Jiang F."/>
            <person name="Liu H."/>
            <person name="Zhao H."/>
            <person name="Xu D."/>
            <person name="Zhang Y."/>
        </authorList>
    </citation>
    <scope>NUCLEOTIDE SEQUENCE [LARGE SCALE GENOMIC DNA]</scope>
    <source>
        <strain evidence="2">cv. Yunnan</strain>
    </source>
</reference>
<accession>A0ACB9JQB3</accession>